<protein>
    <submittedName>
        <fullName evidence="2">Uncharacterized protein</fullName>
    </submittedName>
</protein>
<name>I0Z9J1_COCSC</name>
<evidence type="ECO:0000313" key="3">
    <source>
        <dbReference type="Proteomes" id="UP000007264"/>
    </source>
</evidence>
<dbReference type="AlphaFoldDB" id="I0Z9J1"/>
<dbReference type="Proteomes" id="UP000007264">
    <property type="component" value="Unassembled WGS sequence"/>
</dbReference>
<organism evidence="2 3">
    <name type="scientific">Coccomyxa subellipsoidea (strain C-169)</name>
    <name type="common">Green microalga</name>
    <dbReference type="NCBI Taxonomy" id="574566"/>
    <lineage>
        <taxon>Eukaryota</taxon>
        <taxon>Viridiplantae</taxon>
        <taxon>Chlorophyta</taxon>
        <taxon>core chlorophytes</taxon>
        <taxon>Trebouxiophyceae</taxon>
        <taxon>Trebouxiophyceae incertae sedis</taxon>
        <taxon>Coccomyxaceae</taxon>
        <taxon>Coccomyxa</taxon>
        <taxon>Coccomyxa subellipsoidea</taxon>
    </lineage>
</organism>
<dbReference type="EMBL" id="AGSI01000001">
    <property type="protein sequence ID" value="EIE27310.1"/>
    <property type="molecule type" value="Genomic_DNA"/>
</dbReference>
<comment type="caution">
    <text evidence="2">The sequence shown here is derived from an EMBL/GenBank/DDBJ whole genome shotgun (WGS) entry which is preliminary data.</text>
</comment>
<dbReference type="KEGG" id="csl:COCSUDRAFT_55329"/>
<gene>
    <name evidence="2" type="ORF">COCSUDRAFT_55329</name>
</gene>
<dbReference type="Pfam" id="PF06825">
    <property type="entry name" value="HSBP1"/>
    <property type="match status" value="1"/>
</dbReference>
<dbReference type="RefSeq" id="XP_005651854.1">
    <property type="nucleotide sequence ID" value="XM_005651797.1"/>
</dbReference>
<dbReference type="InterPro" id="IPR009643">
    <property type="entry name" value="HS1-bd"/>
</dbReference>
<evidence type="ECO:0000256" key="1">
    <source>
        <dbReference type="ARBA" id="ARBA00006349"/>
    </source>
</evidence>
<dbReference type="GeneID" id="17045325"/>
<comment type="similarity">
    <text evidence="1">Belongs to the HSBP1 family.</text>
</comment>
<sequence>MTTERFTTMSTNILGRIDELGARIDDLEKQIEDMVQGSGEDDDLIRKDTLQ</sequence>
<accession>I0Z9J1</accession>
<dbReference type="Gene3D" id="1.20.5.430">
    <property type="match status" value="1"/>
</dbReference>
<proteinExistence type="inferred from homology"/>
<keyword evidence="3" id="KW-1185">Reference proteome</keyword>
<dbReference type="OrthoDB" id="4159489at2759"/>
<reference evidence="2 3" key="1">
    <citation type="journal article" date="2012" name="Genome Biol.">
        <title>The genome of the polar eukaryotic microalga coccomyxa subellipsoidea reveals traits of cold adaptation.</title>
        <authorList>
            <person name="Blanc G."/>
            <person name="Agarkova I."/>
            <person name="Grimwood J."/>
            <person name="Kuo A."/>
            <person name="Brueggeman A."/>
            <person name="Dunigan D."/>
            <person name="Gurnon J."/>
            <person name="Ladunga I."/>
            <person name="Lindquist E."/>
            <person name="Lucas S."/>
            <person name="Pangilinan J."/>
            <person name="Proschold T."/>
            <person name="Salamov A."/>
            <person name="Schmutz J."/>
            <person name="Weeks D."/>
            <person name="Yamada T."/>
            <person name="Claverie J.M."/>
            <person name="Grigoriev I."/>
            <person name="Van Etten J."/>
            <person name="Lomsadze A."/>
            <person name="Borodovsky M."/>
        </authorList>
    </citation>
    <scope>NUCLEOTIDE SEQUENCE [LARGE SCALE GENOMIC DNA]</scope>
    <source>
        <strain evidence="2 3">C-169</strain>
    </source>
</reference>
<evidence type="ECO:0000313" key="2">
    <source>
        <dbReference type="EMBL" id="EIE27310.1"/>
    </source>
</evidence>
<dbReference type="GO" id="GO:0003714">
    <property type="term" value="F:transcription corepressor activity"/>
    <property type="evidence" value="ECO:0007669"/>
    <property type="project" value="InterPro"/>
</dbReference>